<keyword evidence="2" id="KW-0732">Signal</keyword>
<dbReference type="SUPFAM" id="SSF110296">
    <property type="entry name" value="Oligoxyloglucan reducing end-specific cellobiohydrolase"/>
    <property type="match status" value="1"/>
</dbReference>
<evidence type="ECO:0000256" key="1">
    <source>
        <dbReference type="SAM" id="MobiDB-lite"/>
    </source>
</evidence>
<dbReference type="Gene3D" id="2.130.10.10">
    <property type="entry name" value="YVTN repeat-like/Quinoprotein amine dehydrogenase"/>
    <property type="match status" value="1"/>
</dbReference>
<dbReference type="EMBL" id="CP043494">
    <property type="protein sequence ID" value="WNG51329.1"/>
    <property type="molecule type" value="Genomic_DNA"/>
</dbReference>
<dbReference type="InterPro" id="IPR052025">
    <property type="entry name" value="Xyloglucanase_GH74"/>
</dbReference>
<evidence type="ECO:0000313" key="4">
    <source>
        <dbReference type="Proteomes" id="UP001611383"/>
    </source>
</evidence>
<feature type="signal peptide" evidence="2">
    <location>
        <begin position="1"/>
        <end position="25"/>
    </location>
</feature>
<dbReference type="PANTHER" id="PTHR43739:SF5">
    <property type="entry name" value="EXO-ALPHA-SIALIDASE"/>
    <property type="match status" value="1"/>
</dbReference>
<evidence type="ECO:0008006" key="5">
    <source>
        <dbReference type="Google" id="ProtNLM"/>
    </source>
</evidence>
<feature type="compositionally biased region" description="Pro residues" evidence="1">
    <location>
        <begin position="420"/>
        <end position="429"/>
    </location>
</feature>
<sequence>MKRLTSLCRGWVLLPLALHAPSALAHLGYPDTTSVSIRRDHPEDMFVGATFGAVVSRDSGKSWNWVCPEAMGYGGWRPETFLWQPDGTLLAATGADLIRSRNGGCTWESHPFFKPKGLWPMSLASPASNPSRLWVSTGRAASPNGLYRSDDSGETFIPTTLQSNTPDKNDNAVFTSVKVAPSDTRRLYVSGSTPEGLRLYRSADEGVTWEEIPQPFPEYSSPSRAYDFFVLRVADNDPDHLWARVSWQGWTYVLESRDGGHTFRSILHPKNQEHDGIDEYLMGIEVSADAKTLWAATPTRLFRLREGDTVATLLSLPDGNACVERQGDVLFVCGATRVHDWALATTRDEGNTYTTLLNLPDLKPPSCPAGTPAHDICMPRWPQFASQPDIGADPSIPGTDGGTPPDAGSPDSGTPDAGPSEPPPVTPTDPPKKPGCSSTGGLVPAAAFFVLTTLRRSRRRNPEN</sequence>
<proteinExistence type="predicted"/>
<gene>
    <name evidence="3" type="ORF">F0U60_49760</name>
</gene>
<name>A0ABY9X7M1_9BACT</name>
<dbReference type="InterPro" id="IPR015943">
    <property type="entry name" value="WD40/YVTN_repeat-like_dom_sf"/>
</dbReference>
<feature type="compositionally biased region" description="Low complexity" evidence="1">
    <location>
        <begin position="393"/>
        <end position="413"/>
    </location>
</feature>
<evidence type="ECO:0000313" key="3">
    <source>
        <dbReference type="EMBL" id="WNG51329.1"/>
    </source>
</evidence>
<reference evidence="3 4" key="1">
    <citation type="submission" date="2019-08" db="EMBL/GenBank/DDBJ databases">
        <title>Archangium and Cystobacter genomes.</title>
        <authorList>
            <person name="Chen I.-C.K."/>
            <person name="Wielgoss S."/>
        </authorList>
    </citation>
    <scope>NUCLEOTIDE SEQUENCE [LARGE SCALE GENOMIC DNA]</scope>
    <source>
        <strain evidence="3 4">Cbm 6</strain>
    </source>
</reference>
<dbReference type="PANTHER" id="PTHR43739">
    <property type="entry name" value="XYLOGLUCANASE (EUROFUNG)"/>
    <property type="match status" value="1"/>
</dbReference>
<keyword evidence="4" id="KW-1185">Reference proteome</keyword>
<evidence type="ECO:0000256" key="2">
    <source>
        <dbReference type="SAM" id="SignalP"/>
    </source>
</evidence>
<feature type="region of interest" description="Disordered" evidence="1">
    <location>
        <begin position="378"/>
        <end position="442"/>
    </location>
</feature>
<organism evidence="3 4">
    <name type="scientific">Archangium minus</name>
    <dbReference type="NCBI Taxonomy" id="83450"/>
    <lineage>
        <taxon>Bacteria</taxon>
        <taxon>Pseudomonadati</taxon>
        <taxon>Myxococcota</taxon>
        <taxon>Myxococcia</taxon>
        <taxon>Myxococcales</taxon>
        <taxon>Cystobacterineae</taxon>
        <taxon>Archangiaceae</taxon>
        <taxon>Archangium</taxon>
    </lineage>
</organism>
<protein>
    <recommendedName>
        <fullName evidence="5">BNR/Asp-box repeat domain protein</fullName>
    </recommendedName>
</protein>
<feature type="chain" id="PRO_5046762980" description="BNR/Asp-box repeat domain protein" evidence="2">
    <location>
        <begin position="26"/>
        <end position="464"/>
    </location>
</feature>
<dbReference type="RefSeq" id="WP_395811471.1">
    <property type="nucleotide sequence ID" value="NZ_CP043494.1"/>
</dbReference>
<dbReference type="Proteomes" id="UP001611383">
    <property type="component" value="Chromosome"/>
</dbReference>
<accession>A0ABY9X7M1</accession>
<dbReference type="CDD" id="cd15482">
    <property type="entry name" value="Sialidase_non-viral"/>
    <property type="match status" value="1"/>
</dbReference>